<dbReference type="Gene3D" id="3.40.50.2000">
    <property type="entry name" value="Glycogen Phosphorylase B"/>
    <property type="match status" value="1"/>
</dbReference>
<dbReference type="InterPro" id="IPR007235">
    <property type="entry name" value="Glyco_trans_28_C"/>
</dbReference>
<dbReference type="RefSeq" id="WP_027842361.1">
    <property type="nucleotide sequence ID" value="NZ_LMTZ01000168.1"/>
</dbReference>
<dbReference type="PANTHER" id="PTHR21015">
    <property type="entry name" value="UDP-N-ACETYLGLUCOSAMINE--N-ACETYLMURAMYL-(PENTAPEPTIDE) PYROPHOSPHORYL-UNDECAPRENOL N-ACETYLGLUCOSAMINE TRANSFERASE 1"/>
    <property type="match status" value="1"/>
</dbReference>
<feature type="domain" description="Glycosyl transferase family 28 C-terminal" evidence="1">
    <location>
        <begin position="232"/>
        <end position="364"/>
    </location>
</feature>
<dbReference type="Pfam" id="PF04101">
    <property type="entry name" value="Glyco_tran_28_C"/>
    <property type="match status" value="1"/>
</dbReference>
<sequence>MRLMVYSHDAFGLGNIRRMLAICEHLLSEINNLSILLISGSPMLQGFRLPPGLDYIKLPCLNRGEIGKVSVKYLGTDVNETVKLRSDLILSAAVNFKPDLLMVDKKPYGLKNELQETIHYLNNSLPQTKLVLLLRDILDTPEKTVLEWQSQSYYEAVEKFYDRVLVVGMPEVFDVCRKYQFPTVIAHKTSYCGYIRRKAGSKSAELIRKELTISAEERLILVTPGGGQDGYNLIDTYLAGLDFFSKEGQFKIKSLVLCGPEMCASRRKSLFEKADNYPQVEMREFTDDLMSYIAAADAVVAMGGYNTVCEILSARKPATIVPRFKPSKEQLMRAARISRLGLCKMIHPQYLTPDTLANSLLSQLSFDRLTPKIQLDLNALPRISHYIGQLLSLKEQKSKVFYITSSHSESSNLVAALQ</sequence>
<accession>A0A0V7ZBN2</accession>
<evidence type="ECO:0000313" key="2">
    <source>
        <dbReference type="EMBL" id="KST61914.1"/>
    </source>
</evidence>
<keyword evidence="2" id="KW-0808">Transferase</keyword>
<organism evidence="2 3">
    <name type="scientific">Mastigocoleus testarum BC008</name>
    <dbReference type="NCBI Taxonomy" id="371196"/>
    <lineage>
        <taxon>Bacteria</taxon>
        <taxon>Bacillati</taxon>
        <taxon>Cyanobacteriota</taxon>
        <taxon>Cyanophyceae</taxon>
        <taxon>Nostocales</taxon>
        <taxon>Hapalosiphonaceae</taxon>
        <taxon>Mastigocoleus</taxon>
    </lineage>
</organism>
<name>A0A0V7ZBN2_9CYAN</name>
<dbReference type="EMBL" id="LMTZ01000168">
    <property type="protein sequence ID" value="KST61914.1"/>
    <property type="molecule type" value="Genomic_DNA"/>
</dbReference>
<dbReference type="SUPFAM" id="SSF53756">
    <property type="entry name" value="UDP-Glycosyltransferase/glycogen phosphorylase"/>
    <property type="match status" value="1"/>
</dbReference>
<evidence type="ECO:0000259" key="1">
    <source>
        <dbReference type="Pfam" id="PF04101"/>
    </source>
</evidence>
<protein>
    <submittedName>
        <fullName evidence="2">Glycosyltransferase</fullName>
    </submittedName>
</protein>
<evidence type="ECO:0000313" key="3">
    <source>
        <dbReference type="Proteomes" id="UP000053372"/>
    </source>
</evidence>
<dbReference type="Proteomes" id="UP000053372">
    <property type="component" value="Unassembled WGS sequence"/>
</dbReference>
<dbReference type="GO" id="GO:0016758">
    <property type="term" value="F:hexosyltransferase activity"/>
    <property type="evidence" value="ECO:0007669"/>
    <property type="project" value="InterPro"/>
</dbReference>
<dbReference type="OrthoDB" id="9802126at2"/>
<dbReference type="AlphaFoldDB" id="A0A0V7ZBN2"/>
<gene>
    <name evidence="2" type="ORF">BC008_07665</name>
</gene>
<comment type="caution">
    <text evidence="2">The sequence shown here is derived from an EMBL/GenBank/DDBJ whole genome shotgun (WGS) entry which is preliminary data.</text>
</comment>
<proteinExistence type="predicted"/>
<reference evidence="2 3" key="1">
    <citation type="journal article" date="2015" name="Genome Announc.">
        <title>Draft Genome of the Euendolithic (true boring) Cyanobacterium Mastigocoleus testarum strain BC008.</title>
        <authorList>
            <person name="Guida B.S."/>
            <person name="Garcia-Pichel F."/>
        </authorList>
    </citation>
    <scope>NUCLEOTIDE SEQUENCE [LARGE SCALE GENOMIC DNA]</scope>
    <source>
        <strain evidence="2 3">BC008</strain>
    </source>
</reference>
<dbReference type="PANTHER" id="PTHR21015:SF28">
    <property type="entry name" value="SLL1722 PROTEIN"/>
    <property type="match status" value="1"/>
</dbReference>
<keyword evidence="3" id="KW-1185">Reference proteome</keyword>